<comment type="caution">
    <text evidence="3">The sequence shown here is derived from an EMBL/GenBank/DDBJ whole genome shotgun (WGS) entry which is preliminary data.</text>
</comment>
<proteinExistence type="predicted"/>
<accession>A0A2K3QNP3</accession>
<feature type="region of interest" description="Disordered" evidence="2">
    <location>
        <begin position="1144"/>
        <end position="1189"/>
    </location>
</feature>
<feature type="region of interest" description="Disordered" evidence="2">
    <location>
        <begin position="422"/>
        <end position="457"/>
    </location>
</feature>
<feature type="compositionally biased region" description="Basic and acidic residues" evidence="2">
    <location>
        <begin position="425"/>
        <end position="457"/>
    </location>
</feature>
<feature type="region of interest" description="Disordered" evidence="2">
    <location>
        <begin position="965"/>
        <end position="1010"/>
    </location>
</feature>
<sequence>MSAAPGDSPKGSSSRAIRTGDFERLHSTAPGSQPYVSKHFNDSQIKKFSATQDEISETALGEGFSFGIKRPPRPGQFSERPFHHPSEASKPIKTSPRASETQKNPPSPGRPTDVPSAVPRRPALSLHELAIPPSQLVSTPPPRPNFRPSNSPDTKPAEPFYSPDVHISSRQPPRRLPSDVAESQGLGLQVASASANEHQKKSGRNELRDPFPEGATAAASLESPPSREPKGTTRIITGPFSTVPNADTARHENDASVFPNNLPHQENLASFKIPEKQLLRTDHIRRRPSPGSACGDLEGPVHRSPHMQRNTMVNRPAVFHDSPDWDSATRHRSRSRTSNISRKRSTICKDRRHRDPDRKKTAMHQVAQYWNECIQIAEEEKAQANWEIERLQNELHRHQLKLTESRSMLDDKVRELHHIEHRHRQLEENDSRNTTENKRLGSEVEELRDQLSESKTRATALEEKHQRYRLKLNEAIKEQQALFLRSRAFYEESLSELRKENEKRHTDSNEIEKALENSRQKREEMKRCLEEFRGEMERESRHSALEDQTISDLRIKAKEQRDTLLHERDVTESLRRQVESQEVTQKAVRDMAAKVGSLLDICAKKDQEQKKNANIVDRIHTRLDALTQRMLTTDTNAVSSAAIERAVQGIEETISTQIVAAITDVASNQHRAEQTTFELANACAGQLTEIRRTLGKQDARFAMAQATEEEVAREFNNSFNNLTSSMEKVQQSCQQTEQTLKTWIETESHSQRSSNETRETGLYEKLAQRNEEINQLEQKLQLVSETYTAKIKSLTQGLSRNDEASKEELRNVVVEFQKKLEQGFKEERERSEWNLRQSQTAIAALESQLKAVNNHLAVAKFGPSQESNLDQTNTRKDQSLVSQLQQKVQEFERQAKATKELRDRWQRDIKTVDTLRGQLRNIQERMPQMERFDATLGEVAELNRLVCSTAQYLVRERGWVQQLHEEAVQQSSNHDDAPHGQDEQNPNAAEELEEAKHFSDTVSASVKPEGIVSQTNLDEARTEFSAVDLSIKRKVEVHSPEPEEEANLPLHPPSIVQEQVRRRGAAQPRSILKLSSVQESTTIEEQAARMTLGQNQYNRPVMSGISAAVASATMVEAIRLGQVPSERPNPDWSLTSVADFERDSQLASVNNSQDAAGSVKRRPECPSEAPEIARKKSKLERSGVSDCAA</sequence>
<evidence type="ECO:0000313" key="3">
    <source>
        <dbReference type="EMBL" id="PNY29151.1"/>
    </source>
</evidence>
<dbReference type="Proteomes" id="UP000236621">
    <property type="component" value="Unassembled WGS sequence"/>
</dbReference>
<feature type="coiled-coil region" evidence="1">
    <location>
        <begin position="759"/>
        <end position="786"/>
    </location>
</feature>
<dbReference type="OrthoDB" id="4848543at2759"/>
<feature type="compositionally biased region" description="Basic and acidic residues" evidence="2">
    <location>
        <begin position="197"/>
        <end position="211"/>
    </location>
</feature>
<evidence type="ECO:0000313" key="4">
    <source>
        <dbReference type="Proteomes" id="UP000236621"/>
    </source>
</evidence>
<feature type="compositionally biased region" description="Basic residues" evidence="2">
    <location>
        <begin position="330"/>
        <end position="346"/>
    </location>
</feature>
<feature type="region of interest" description="Disordered" evidence="2">
    <location>
        <begin position="285"/>
        <end position="362"/>
    </location>
</feature>
<feature type="compositionally biased region" description="Polar residues" evidence="2">
    <location>
        <begin position="1145"/>
        <end position="1155"/>
    </location>
</feature>
<organism evidence="3 4">
    <name type="scientific">Tolypocladium capitatum</name>
    <dbReference type="NCBI Taxonomy" id="45235"/>
    <lineage>
        <taxon>Eukaryota</taxon>
        <taxon>Fungi</taxon>
        <taxon>Dikarya</taxon>
        <taxon>Ascomycota</taxon>
        <taxon>Pezizomycotina</taxon>
        <taxon>Sordariomycetes</taxon>
        <taxon>Hypocreomycetidae</taxon>
        <taxon>Hypocreales</taxon>
        <taxon>Ophiocordycipitaceae</taxon>
        <taxon>Tolypocladium</taxon>
    </lineage>
</organism>
<feature type="compositionally biased region" description="Basic and acidic residues" evidence="2">
    <location>
        <begin position="347"/>
        <end position="360"/>
    </location>
</feature>
<name>A0A2K3QNP3_9HYPO</name>
<feature type="region of interest" description="Disordered" evidence="2">
    <location>
        <begin position="1"/>
        <end position="247"/>
    </location>
</feature>
<dbReference type="STRING" id="45235.A0A2K3QNP3"/>
<keyword evidence="1" id="KW-0175">Coiled coil</keyword>
<gene>
    <name evidence="3" type="ORF">TCAP_00922</name>
</gene>
<dbReference type="AlphaFoldDB" id="A0A2K3QNP3"/>
<evidence type="ECO:0000256" key="1">
    <source>
        <dbReference type="SAM" id="Coils"/>
    </source>
</evidence>
<feature type="compositionally biased region" description="Basic and acidic residues" evidence="2">
    <location>
        <begin position="965"/>
        <end position="982"/>
    </location>
</feature>
<protein>
    <submittedName>
        <fullName evidence="3">Uncharacterized protein</fullName>
    </submittedName>
</protein>
<reference evidence="3 4" key="1">
    <citation type="submission" date="2017-08" db="EMBL/GenBank/DDBJ databases">
        <title>Harnessing the power of phylogenomics to disentangle the directionality and signatures of interkingdom host jumping in the parasitic fungal genus Tolypocladium.</title>
        <authorList>
            <person name="Quandt C.A."/>
            <person name="Patterson W."/>
            <person name="Spatafora J.W."/>
        </authorList>
    </citation>
    <scope>NUCLEOTIDE SEQUENCE [LARGE SCALE GENOMIC DNA]</scope>
    <source>
        <strain evidence="3 4">CBS 113982</strain>
    </source>
</reference>
<feature type="compositionally biased region" description="Basic and acidic residues" evidence="2">
    <location>
        <begin position="1161"/>
        <end position="1183"/>
    </location>
</feature>
<evidence type="ECO:0000256" key="2">
    <source>
        <dbReference type="SAM" id="MobiDB-lite"/>
    </source>
</evidence>
<keyword evidence="4" id="KW-1185">Reference proteome</keyword>
<feature type="coiled-coil region" evidence="1">
    <location>
        <begin position="881"/>
        <end position="908"/>
    </location>
</feature>
<dbReference type="EMBL" id="NRSZ01000151">
    <property type="protein sequence ID" value="PNY29151.1"/>
    <property type="molecule type" value="Genomic_DNA"/>
</dbReference>